<evidence type="ECO:0000256" key="2">
    <source>
        <dbReference type="ARBA" id="ARBA00022475"/>
    </source>
</evidence>
<keyword evidence="5 6" id="KW-0472">Membrane</keyword>
<dbReference type="RefSeq" id="WP_169201838.1">
    <property type="nucleotide sequence ID" value="NZ_CP059467.1"/>
</dbReference>
<feature type="transmembrane region" description="Helical" evidence="6">
    <location>
        <begin position="113"/>
        <end position="139"/>
    </location>
</feature>
<name>A0ABX1NT22_9RHOO</name>
<comment type="subcellular location">
    <subcellularLocation>
        <location evidence="1">Cell membrane</location>
        <topology evidence="1">Multi-pass membrane protein</topology>
    </subcellularLocation>
</comment>
<proteinExistence type="predicted"/>
<keyword evidence="3 6" id="KW-0812">Transmembrane</keyword>
<feature type="transmembrane region" description="Helical" evidence="6">
    <location>
        <begin position="38"/>
        <end position="60"/>
    </location>
</feature>
<dbReference type="InterPro" id="IPR001123">
    <property type="entry name" value="LeuE-type"/>
</dbReference>
<evidence type="ECO:0000256" key="4">
    <source>
        <dbReference type="ARBA" id="ARBA00022989"/>
    </source>
</evidence>
<feature type="transmembrane region" description="Helical" evidence="6">
    <location>
        <begin position="72"/>
        <end position="92"/>
    </location>
</feature>
<evidence type="ECO:0000313" key="7">
    <source>
        <dbReference type="EMBL" id="NMG15135.1"/>
    </source>
</evidence>
<feature type="transmembrane region" description="Helical" evidence="6">
    <location>
        <begin position="188"/>
        <end position="206"/>
    </location>
</feature>
<keyword evidence="4 6" id="KW-1133">Transmembrane helix</keyword>
<evidence type="ECO:0000256" key="5">
    <source>
        <dbReference type="ARBA" id="ARBA00023136"/>
    </source>
</evidence>
<feature type="transmembrane region" description="Helical" evidence="6">
    <location>
        <begin position="6"/>
        <end position="26"/>
    </location>
</feature>
<evidence type="ECO:0000256" key="3">
    <source>
        <dbReference type="ARBA" id="ARBA00022692"/>
    </source>
</evidence>
<keyword evidence="8" id="KW-1185">Reference proteome</keyword>
<feature type="transmembrane region" description="Helical" evidence="6">
    <location>
        <begin position="151"/>
        <end position="176"/>
    </location>
</feature>
<dbReference type="PIRSF" id="PIRSF006324">
    <property type="entry name" value="LeuE"/>
    <property type="match status" value="1"/>
</dbReference>
<dbReference type="Proteomes" id="UP000633943">
    <property type="component" value="Unassembled WGS sequence"/>
</dbReference>
<gene>
    <name evidence="7" type="ORF">GPA24_06165</name>
</gene>
<organism evidence="7 8">
    <name type="scientific">Aromatoleum bremense</name>
    <dbReference type="NCBI Taxonomy" id="76115"/>
    <lineage>
        <taxon>Bacteria</taxon>
        <taxon>Pseudomonadati</taxon>
        <taxon>Pseudomonadota</taxon>
        <taxon>Betaproteobacteria</taxon>
        <taxon>Rhodocyclales</taxon>
        <taxon>Rhodocyclaceae</taxon>
        <taxon>Aromatoleum</taxon>
    </lineage>
</organism>
<dbReference type="PANTHER" id="PTHR30086:SF20">
    <property type="entry name" value="ARGININE EXPORTER PROTEIN ARGO-RELATED"/>
    <property type="match status" value="1"/>
</dbReference>
<dbReference type="PANTHER" id="PTHR30086">
    <property type="entry name" value="ARGININE EXPORTER PROTEIN ARGO"/>
    <property type="match status" value="1"/>
</dbReference>
<accession>A0ABX1NT22</accession>
<comment type="caution">
    <text evidence="7">The sequence shown here is derived from an EMBL/GenBank/DDBJ whole genome shotgun (WGS) entry which is preliminary data.</text>
</comment>
<dbReference type="EMBL" id="WTVP01000011">
    <property type="protein sequence ID" value="NMG15135.1"/>
    <property type="molecule type" value="Genomic_DNA"/>
</dbReference>
<keyword evidence="2" id="KW-1003">Cell membrane</keyword>
<evidence type="ECO:0000313" key="8">
    <source>
        <dbReference type="Proteomes" id="UP000633943"/>
    </source>
</evidence>
<protein>
    <submittedName>
        <fullName evidence="7">LysE family transporter</fullName>
    </submittedName>
</protein>
<reference evidence="7 8" key="1">
    <citation type="submission" date="2019-12" db="EMBL/GenBank/DDBJ databases">
        <title>Comparative genomics gives insights into the taxonomy of the Azoarcus-Aromatoleum group and reveals separate origins of nif in the plant-associated Azoarcus and non-plant-associated Aromatoleum sub-groups.</title>
        <authorList>
            <person name="Lafos M."/>
            <person name="Maluk M."/>
            <person name="Batista M."/>
            <person name="Junghare M."/>
            <person name="Carmona M."/>
            <person name="Faoro H."/>
            <person name="Cruz L.M."/>
            <person name="Battistoni F."/>
            <person name="De Souza E."/>
            <person name="Pedrosa F."/>
            <person name="Chen W.-M."/>
            <person name="Poole P.S."/>
            <person name="Dixon R.A."/>
            <person name="James E.K."/>
        </authorList>
    </citation>
    <scope>NUCLEOTIDE SEQUENCE [LARGE SCALE GENOMIC DNA]</scope>
    <source>
        <strain evidence="7 8">PbN1</strain>
    </source>
</reference>
<sequence length="211" mass="21846">MLALDTLLTFLAISAAVTVAPGPDNLMVLGQSLARGRIAGFGIAVGCALGCFTHTLWATLGVSALLLASPNAFFALKLAGALYLFWLGVQALRSGGIAAAQRGEAAALPWRRYVARGFIANAVNPKVALFFLAFLPQFAHPEAGPASAQMLVLGAVFAAQTVVVFGAIAFAAGGIGRLLARRPRFGPWLDRVTGMIFIGLAANLLLGGRRG</sequence>
<evidence type="ECO:0000256" key="6">
    <source>
        <dbReference type="SAM" id="Phobius"/>
    </source>
</evidence>
<evidence type="ECO:0000256" key="1">
    <source>
        <dbReference type="ARBA" id="ARBA00004651"/>
    </source>
</evidence>
<dbReference type="Pfam" id="PF01810">
    <property type="entry name" value="LysE"/>
    <property type="match status" value="1"/>
</dbReference>